<protein>
    <recommendedName>
        <fullName evidence="9">Major facilitator superfamily (MFS) profile domain-containing protein</fullName>
    </recommendedName>
</protein>
<evidence type="ECO:0008006" key="9">
    <source>
        <dbReference type="Google" id="ProtNLM"/>
    </source>
</evidence>
<proteinExistence type="predicted"/>
<comment type="subcellular location">
    <subcellularLocation>
        <location evidence="1">Membrane</location>
        <topology evidence="1">Multi-pass membrane protein</topology>
    </subcellularLocation>
</comment>
<evidence type="ECO:0000256" key="4">
    <source>
        <dbReference type="ARBA" id="ARBA00022989"/>
    </source>
</evidence>
<feature type="transmembrane region" description="Helical" evidence="6">
    <location>
        <begin position="86"/>
        <end position="114"/>
    </location>
</feature>
<dbReference type="InterPro" id="IPR036259">
    <property type="entry name" value="MFS_trans_sf"/>
</dbReference>
<dbReference type="PANTHER" id="PTHR42718">
    <property type="entry name" value="MAJOR FACILITATOR SUPERFAMILY MULTIDRUG TRANSPORTER MFSC"/>
    <property type="match status" value="1"/>
</dbReference>
<sequence>MVVGKCLWLEWNQHRNSLVKVLNITSISGFHYVFDSLPVGLGMFLALPLAGGMQKILRIKWVILLAQLGMLAGTILLVWANAKDHYWFFALLGFLLGSMGAFLIYATANVALIIVTPPNVSGIVSAIFNASMQTGGAVRIAIITSIQTSVDNHRGEPNSFSGRAAGLEFLASFVGVMTILFIVFFQDTVGLIANLPESGELGENTAPSADAFGL</sequence>
<dbReference type="GO" id="GO:0016020">
    <property type="term" value="C:membrane"/>
    <property type="evidence" value="ECO:0007669"/>
    <property type="project" value="UniProtKB-SubCell"/>
</dbReference>
<keyword evidence="3 6" id="KW-0812">Transmembrane</keyword>
<dbReference type="AlphaFoldDB" id="A0A8H5GMB3"/>
<dbReference type="EMBL" id="JAACJN010000144">
    <property type="protein sequence ID" value="KAF5367260.1"/>
    <property type="molecule type" value="Genomic_DNA"/>
</dbReference>
<dbReference type="PANTHER" id="PTHR42718:SF9">
    <property type="entry name" value="MAJOR FACILITATOR SUPERFAMILY MULTIDRUG TRANSPORTER MFSC"/>
    <property type="match status" value="1"/>
</dbReference>
<keyword evidence="5 6" id="KW-0472">Membrane</keyword>
<evidence type="ECO:0000313" key="8">
    <source>
        <dbReference type="Proteomes" id="UP000518752"/>
    </source>
</evidence>
<reference evidence="7 8" key="1">
    <citation type="journal article" date="2020" name="ISME J.">
        <title>Uncovering the hidden diversity of litter-decomposition mechanisms in mushroom-forming fungi.</title>
        <authorList>
            <person name="Floudas D."/>
            <person name="Bentzer J."/>
            <person name="Ahren D."/>
            <person name="Johansson T."/>
            <person name="Persson P."/>
            <person name="Tunlid A."/>
        </authorList>
    </citation>
    <scope>NUCLEOTIDE SEQUENCE [LARGE SCALE GENOMIC DNA]</scope>
    <source>
        <strain evidence="7 8">CBS 406.79</strain>
    </source>
</reference>
<feature type="transmembrane region" description="Helical" evidence="6">
    <location>
        <begin position="126"/>
        <end position="146"/>
    </location>
</feature>
<comment type="caution">
    <text evidence="7">The sequence shown here is derived from an EMBL/GenBank/DDBJ whole genome shotgun (WGS) entry which is preliminary data.</text>
</comment>
<dbReference type="Gene3D" id="1.20.1250.20">
    <property type="entry name" value="MFS general substrate transporter like domains"/>
    <property type="match status" value="1"/>
</dbReference>
<name>A0A8H5GMB3_9AGAR</name>
<evidence type="ECO:0000256" key="1">
    <source>
        <dbReference type="ARBA" id="ARBA00004141"/>
    </source>
</evidence>
<accession>A0A8H5GMB3</accession>
<feature type="transmembrane region" description="Helical" evidence="6">
    <location>
        <begin position="29"/>
        <end position="49"/>
    </location>
</feature>
<dbReference type="SUPFAM" id="SSF103473">
    <property type="entry name" value="MFS general substrate transporter"/>
    <property type="match status" value="1"/>
</dbReference>
<gene>
    <name evidence="7" type="ORF">D9757_011705</name>
</gene>
<evidence type="ECO:0000256" key="5">
    <source>
        <dbReference type="ARBA" id="ARBA00023136"/>
    </source>
</evidence>
<evidence type="ECO:0000256" key="6">
    <source>
        <dbReference type="SAM" id="Phobius"/>
    </source>
</evidence>
<keyword evidence="8" id="KW-1185">Reference proteome</keyword>
<dbReference type="OrthoDB" id="440755at2759"/>
<keyword evidence="2" id="KW-0813">Transport</keyword>
<feature type="transmembrane region" description="Helical" evidence="6">
    <location>
        <begin position="166"/>
        <end position="185"/>
    </location>
</feature>
<evidence type="ECO:0000256" key="3">
    <source>
        <dbReference type="ARBA" id="ARBA00022692"/>
    </source>
</evidence>
<evidence type="ECO:0000256" key="2">
    <source>
        <dbReference type="ARBA" id="ARBA00022448"/>
    </source>
</evidence>
<evidence type="ECO:0000313" key="7">
    <source>
        <dbReference type="EMBL" id="KAF5367260.1"/>
    </source>
</evidence>
<keyword evidence="4 6" id="KW-1133">Transmembrane helix</keyword>
<organism evidence="7 8">
    <name type="scientific">Collybiopsis confluens</name>
    <dbReference type="NCBI Taxonomy" id="2823264"/>
    <lineage>
        <taxon>Eukaryota</taxon>
        <taxon>Fungi</taxon>
        <taxon>Dikarya</taxon>
        <taxon>Basidiomycota</taxon>
        <taxon>Agaricomycotina</taxon>
        <taxon>Agaricomycetes</taxon>
        <taxon>Agaricomycetidae</taxon>
        <taxon>Agaricales</taxon>
        <taxon>Marasmiineae</taxon>
        <taxon>Omphalotaceae</taxon>
        <taxon>Collybiopsis</taxon>
    </lineage>
</organism>
<feature type="transmembrane region" description="Helical" evidence="6">
    <location>
        <begin position="61"/>
        <end position="80"/>
    </location>
</feature>
<dbReference type="Proteomes" id="UP000518752">
    <property type="component" value="Unassembled WGS sequence"/>
</dbReference>